<evidence type="ECO:0000256" key="7">
    <source>
        <dbReference type="ARBA" id="ARBA00023180"/>
    </source>
</evidence>
<sequence length="169" mass="18912">MTLPAWITPEFFTRVETMVYDANDYIFGAAGFGRKEEVELIRLKAGVLLKEMLQNMEDALNGATEPLYRIYSAHDTTVQAFLMTLEAKEAIIGKVLPDFAATAVVELWKDQSNFAYVKLWYSDNAQTELRDVTSTIGGCGGGYTCTYQDFAARSAKFVEVDFDKACLKL</sequence>
<keyword evidence="8" id="KW-1185">Reference proteome</keyword>
<reference evidence="9" key="2">
    <citation type="submission" date="2020-10" db="UniProtKB">
        <authorList>
            <consortium name="WormBaseParasite"/>
        </authorList>
    </citation>
    <scope>IDENTIFICATION</scope>
</reference>
<dbReference type="PANTHER" id="PTHR11567:SF211">
    <property type="entry name" value="PROSTATIC ACID PHOSPHATASE"/>
    <property type="match status" value="1"/>
</dbReference>
<keyword evidence="5" id="KW-0378">Hydrolase</keyword>
<keyword evidence="7" id="KW-0325">Glycoprotein</keyword>
<protein>
    <recommendedName>
        <fullName evidence="3">acid phosphatase</fullName>
        <ecNumber evidence="3">3.1.3.2</ecNumber>
    </recommendedName>
</protein>
<dbReference type="Gene3D" id="3.40.50.1240">
    <property type="entry name" value="Phosphoglycerate mutase-like"/>
    <property type="match status" value="1"/>
</dbReference>
<evidence type="ECO:0000313" key="8">
    <source>
        <dbReference type="Proteomes" id="UP000492821"/>
    </source>
</evidence>
<evidence type="ECO:0000313" key="9">
    <source>
        <dbReference type="WBParaSite" id="Pan_g23016.t1"/>
    </source>
</evidence>
<proteinExistence type="inferred from homology"/>
<dbReference type="Proteomes" id="UP000492821">
    <property type="component" value="Unassembled WGS sequence"/>
</dbReference>
<keyword evidence="4" id="KW-0732">Signal</keyword>
<evidence type="ECO:0000256" key="6">
    <source>
        <dbReference type="ARBA" id="ARBA00023157"/>
    </source>
</evidence>
<evidence type="ECO:0000256" key="5">
    <source>
        <dbReference type="ARBA" id="ARBA00022801"/>
    </source>
</evidence>
<evidence type="ECO:0000256" key="3">
    <source>
        <dbReference type="ARBA" id="ARBA00012646"/>
    </source>
</evidence>
<comment type="similarity">
    <text evidence="2">Belongs to the histidine acid phosphatase family.</text>
</comment>
<evidence type="ECO:0000256" key="4">
    <source>
        <dbReference type="ARBA" id="ARBA00022729"/>
    </source>
</evidence>
<keyword evidence="6" id="KW-1015">Disulfide bond</keyword>
<dbReference type="AlphaFoldDB" id="A0A7E4ZX65"/>
<comment type="catalytic activity">
    <reaction evidence="1">
        <text>a phosphate monoester + H2O = an alcohol + phosphate</text>
        <dbReference type="Rhea" id="RHEA:15017"/>
        <dbReference type="ChEBI" id="CHEBI:15377"/>
        <dbReference type="ChEBI" id="CHEBI:30879"/>
        <dbReference type="ChEBI" id="CHEBI:43474"/>
        <dbReference type="ChEBI" id="CHEBI:67140"/>
        <dbReference type="EC" id="3.1.3.2"/>
    </reaction>
</comment>
<accession>A0A7E4ZX65</accession>
<dbReference type="WBParaSite" id="Pan_g23016.t1">
    <property type="protein sequence ID" value="Pan_g23016.t1"/>
    <property type="gene ID" value="Pan_g23016"/>
</dbReference>
<evidence type="ECO:0000256" key="1">
    <source>
        <dbReference type="ARBA" id="ARBA00000032"/>
    </source>
</evidence>
<dbReference type="GO" id="GO:0003993">
    <property type="term" value="F:acid phosphatase activity"/>
    <property type="evidence" value="ECO:0007669"/>
    <property type="project" value="UniProtKB-EC"/>
</dbReference>
<dbReference type="SUPFAM" id="SSF53254">
    <property type="entry name" value="Phosphoglycerate mutase-like"/>
    <property type="match status" value="1"/>
</dbReference>
<dbReference type="InterPro" id="IPR000560">
    <property type="entry name" value="His_Pase_clade-2"/>
</dbReference>
<reference evidence="8" key="1">
    <citation type="journal article" date="2013" name="Genetics">
        <title>The draft genome and transcriptome of Panagrellus redivivus are shaped by the harsh demands of a free-living lifestyle.</title>
        <authorList>
            <person name="Srinivasan J."/>
            <person name="Dillman A.R."/>
            <person name="Macchietto M.G."/>
            <person name="Heikkinen L."/>
            <person name="Lakso M."/>
            <person name="Fracchia K.M."/>
            <person name="Antoshechkin I."/>
            <person name="Mortazavi A."/>
            <person name="Wong G."/>
            <person name="Sternberg P.W."/>
        </authorList>
    </citation>
    <scope>NUCLEOTIDE SEQUENCE [LARGE SCALE GENOMIC DNA]</scope>
    <source>
        <strain evidence="8">MT8872</strain>
    </source>
</reference>
<dbReference type="InterPro" id="IPR029033">
    <property type="entry name" value="His_PPase_superfam"/>
</dbReference>
<name>A0A7E4ZX65_PANRE</name>
<dbReference type="EC" id="3.1.3.2" evidence="3"/>
<organism evidence="8 9">
    <name type="scientific">Panagrellus redivivus</name>
    <name type="common">Microworm</name>
    <dbReference type="NCBI Taxonomy" id="6233"/>
    <lineage>
        <taxon>Eukaryota</taxon>
        <taxon>Metazoa</taxon>
        <taxon>Ecdysozoa</taxon>
        <taxon>Nematoda</taxon>
        <taxon>Chromadorea</taxon>
        <taxon>Rhabditida</taxon>
        <taxon>Tylenchina</taxon>
        <taxon>Panagrolaimomorpha</taxon>
        <taxon>Panagrolaimoidea</taxon>
        <taxon>Panagrolaimidae</taxon>
        <taxon>Panagrellus</taxon>
    </lineage>
</organism>
<evidence type="ECO:0000256" key="2">
    <source>
        <dbReference type="ARBA" id="ARBA00005375"/>
    </source>
</evidence>
<dbReference type="PANTHER" id="PTHR11567">
    <property type="entry name" value="ACID PHOSPHATASE-RELATED"/>
    <property type="match status" value="1"/>
</dbReference>
<dbReference type="Pfam" id="PF00328">
    <property type="entry name" value="His_Phos_2"/>
    <property type="match status" value="1"/>
</dbReference>
<dbReference type="InterPro" id="IPR050645">
    <property type="entry name" value="Histidine_acid_phosphatase"/>
</dbReference>